<feature type="domain" description="Enoyl reductase (ER)" evidence="13">
    <location>
        <begin position="51"/>
        <end position="389"/>
    </location>
</feature>
<keyword evidence="15" id="KW-1185">Reference proteome</keyword>
<comment type="catalytic activity">
    <reaction evidence="12">
        <text>a 2,3-saturated acyl-[ACP] + NADP(+) = a (2E)-enoyl-[ACP] + NADPH + H(+)</text>
        <dbReference type="Rhea" id="RHEA:22564"/>
        <dbReference type="Rhea" id="RHEA-COMP:9925"/>
        <dbReference type="Rhea" id="RHEA-COMP:9926"/>
        <dbReference type="ChEBI" id="CHEBI:15378"/>
        <dbReference type="ChEBI" id="CHEBI:57783"/>
        <dbReference type="ChEBI" id="CHEBI:58349"/>
        <dbReference type="ChEBI" id="CHEBI:78784"/>
        <dbReference type="ChEBI" id="CHEBI:78785"/>
        <dbReference type="EC" id="1.3.1.104"/>
    </reaction>
</comment>
<evidence type="ECO:0000256" key="11">
    <source>
        <dbReference type="ARBA" id="ARBA00038963"/>
    </source>
</evidence>
<dbReference type="PANTHER" id="PTHR43981:SF2">
    <property type="entry name" value="ENOYL-[ACYL-CARRIER-PROTEIN] REDUCTASE, MITOCHONDRIAL"/>
    <property type="match status" value="1"/>
</dbReference>
<dbReference type="GO" id="GO:0141148">
    <property type="term" value="F:enoyl-[acyl-carrier-protein] reductase (NADPH) activity"/>
    <property type="evidence" value="ECO:0007669"/>
    <property type="project" value="UniProtKB-EC"/>
</dbReference>
<evidence type="ECO:0000256" key="5">
    <source>
        <dbReference type="ARBA" id="ARBA00022857"/>
    </source>
</evidence>
<dbReference type="CDD" id="cd08290">
    <property type="entry name" value="ETR"/>
    <property type="match status" value="1"/>
</dbReference>
<dbReference type="Pfam" id="PF00107">
    <property type="entry name" value="ADH_zinc_N"/>
    <property type="match status" value="1"/>
</dbReference>
<evidence type="ECO:0000313" key="14">
    <source>
        <dbReference type="EMBL" id="KAL1589102.1"/>
    </source>
</evidence>
<dbReference type="InterPro" id="IPR013149">
    <property type="entry name" value="ADH-like_C"/>
</dbReference>
<dbReference type="PANTHER" id="PTHR43981">
    <property type="entry name" value="ENOYL-[ACYL-CARRIER-PROTEIN] REDUCTASE, MITOCHONDRIAL"/>
    <property type="match status" value="1"/>
</dbReference>
<organism evidence="14 15">
    <name type="scientific">Cladosporium halotolerans</name>
    <dbReference type="NCBI Taxonomy" id="1052096"/>
    <lineage>
        <taxon>Eukaryota</taxon>
        <taxon>Fungi</taxon>
        <taxon>Dikarya</taxon>
        <taxon>Ascomycota</taxon>
        <taxon>Pezizomycotina</taxon>
        <taxon>Dothideomycetes</taxon>
        <taxon>Dothideomycetidae</taxon>
        <taxon>Cladosporiales</taxon>
        <taxon>Cladosporiaceae</taxon>
        <taxon>Cladosporium</taxon>
    </lineage>
</organism>
<keyword evidence="4" id="KW-0276">Fatty acid metabolism</keyword>
<evidence type="ECO:0000256" key="10">
    <source>
        <dbReference type="ARBA" id="ARBA00023160"/>
    </source>
</evidence>
<dbReference type="SUPFAM" id="SSF51735">
    <property type="entry name" value="NAD(P)-binding Rossmann-fold domains"/>
    <property type="match status" value="1"/>
</dbReference>
<sequence>MFAKRAAFRAAATALRQTRPAPINAQQSRSVSVYGYEQAKCLTFQDYGEPKDVLRFHGHSISQPHGNLVNLRFLASPINPADINQIQGVYPSKPTFTTELGSAEALAVGGNEGVAEVMAVGSGVKGLQKGDWVIQKAPGFGTWRTHAQTTADPLLKIENKEGLKPEQVGTVSINPCTAYRMLKDFATLEPGDWFMQNGANSGVGRAAIQLGKLWGYKSINIVRKRDTGFEEMKKDLESLGADIVVTDEEVADRGFKDRIKELTNGGREQVKLGLNCVGGKLVTNMAKHLSEGAHIVTYGAMSKQPVTLPTPLLIFKNISFDGFWVSKWSKNNPEEKKKCVDEVLDLTRQGKFQDTPMAPVHWNVGTKQQELVDAVQGTLEGYRSGKGIFMFGEN</sequence>
<evidence type="ECO:0000256" key="9">
    <source>
        <dbReference type="ARBA" id="ARBA00023128"/>
    </source>
</evidence>
<dbReference type="AlphaFoldDB" id="A0AB34KZA4"/>
<dbReference type="GO" id="GO:0006633">
    <property type="term" value="P:fatty acid biosynthetic process"/>
    <property type="evidence" value="ECO:0007669"/>
    <property type="project" value="UniProtKB-KW"/>
</dbReference>
<dbReference type="InterPro" id="IPR051034">
    <property type="entry name" value="Mito_Enoyl-ACP_Reductase"/>
</dbReference>
<dbReference type="Gene3D" id="3.40.50.720">
    <property type="entry name" value="NAD(P)-binding Rossmann-like Domain"/>
    <property type="match status" value="1"/>
</dbReference>
<keyword evidence="10" id="KW-0275">Fatty acid biosynthesis</keyword>
<evidence type="ECO:0000256" key="4">
    <source>
        <dbReference type="ARBA" id="ARBA00022832"/>
    </source>
</evidence>
<reference evidence="14 15" key="1">
    <citation type="journal article" date="2020" name="Microbiol. Resour. Announc.">
        <title>Draft Genome Sequence of a Cladosporium Species Isolated from the Mesophotic Ascidian Didemnum maculosum.</title>
        <authorList>
            <person name="Gioti A."/>
            <person name="Siaperas R."/>
            <person name="Nikolaivits E."/>
            <person name="Le Goff G."/>
            <person name="Ouazzani J."/>
            <person name="Kotoulas G."/>
            <person name="Topakas E."/>
        </authorList>
    </citation>
    <scope>NUCLEOTIDE SEQUENCE [LARGE SCALE GENOMIC DNA]</scope>
    <source>
        <strain evidence="14 15">TM138-S3</strain>
    </source>
</reference>
<dbReference type="InterPro" id="IPR020843">
    <property type="entry name" value="ER"/>
</dbReference>
<comment type="caution">
    <text evidence="14">The sequence shown here is derived from an EMBL/GenBank/DDBJ whole genome shotgun (WGS) entry which is preliminary data.</text>
</comment>
<evidence type="ECO:0000256" key="6">
    <source>
        <dbReference type="ARBA" id="ARBA00022946"/>
    </source>
</evidence>
<dbReference type="Pfam" id="PF08240">
    <property type="entry name" value="ADH_N"/>
    <property type="match status" value="1"/>
</dbReference>
<keyword evidence="9" id="KW-0496">Mitochondrion</keyword>
<accession>A0AB34KZA4</accession>
<dbReference type="SMART" id="SM00829">
    <property type="entry name" value="PKS_ER"/>
    <property type="match status" value="1"/>
</dbReference>
<dbReference type="SUPFAM" id="SSF50129">
    <property type="entry name" value="GroES-like"/>
    <property type="match status" value="1"/>
</dbReference>
<keyword evidence="8" id="KW-0443">Lipid metabolism</keyword>
<dbReference type="InterPro" id="IPR011032">
    <property type="entry name" value="GroES-like_sf"/>
</dbReference>
<gene>
    <name evidence="14" type="ORF">WHR41_01957</name>
</gene>
<name>A0AB34KZA4_9PEZI</name>
<dbReference type="InterPro" id="IPR013154">
    <property type="entry name" value="ADH-like_N"/>
</dbReference>
<keyword evidence="6" id="KW-0809">Transit peptide</keyword>
<evidence type="ECO:0000256" key="1">
    <source>
        <dbReference type="ARBA" id="ARBA00004173"/>
    </source>
</evidence>
<protein>
    <recommendedName>
        <fullName evidence="11">enoyl-[acyl-carrier-protein] reductase</fullName>
        <ecNumber evidence="11">1.3.1.104</ecNumber>
    </recommendedName>
</protein>
<keyword evidence="7" id="KW-0560">Oxidoreductase</keyword>
<dbReference type="GO" id="GO:0005739">
    <property type="term" value="C:mitochondrion"/>
    <property type="evidence" value="ECO:0007669"/>
    <property type="project" value="UniProtKB-SubCell"/>
</dbReference>
<dbReference type="InterPro" id="IPR036291">
    <property type="entry name" value="NAD(P)-bd_dom_sf"/>
</dbReference>
<dbReference type="Proteomes" id="UP000803884">
    <property type="component" value="Unassembled WGS sequence"/>
</dbReference>
<dbReference type="EMBL" id="JAAQHG020000005">
    <property type="protein sequence ID" value="KAL1589102.1"/>
    <property type="molecule type" value="Genomic_DNA"/>
</dbReference>
<evidence type="ECO:0000256" key="12">
    <source>
        <dbReference type="ARBA" id="ARBA00048843"/>
    </source>
</evidence>
<evidence type="ECO:0000313" key="15">
    <source>
        <dbReference type="Proteomes" id="UP000803884"/>
    </source>
</evidence>
<evidence type="ECO:0000256" key="2">
    <source>
        <dbReference type="ARBA" id="ARBA00010371"/>
    </source>
</evidence>
<comment type="subcellular location">
    <subcellularLocation>
        <location evidence="1">Mitochondrion</location>
    </subcellularLocation>
</comment>
<dbReference type="GeneID" id="96003401"/>
<dbReference type="RefSeq" id="XP_069232207.1">
    <property type="nucleotide sequence ID" value="XM_069370563.1"/>
</dbReference>
<proteinExistence type="inferred from homology"/>
<comment type="similarity">
    <text evidence="2">Belongs to the zinc-containing alcohol dehydrogenase family. Quinone oxidoreductase subfamily.</text>
</comment>
<dbReference type="FunFam" id="3.40.50.720:FF:000112">
    <property type="entry name" value="Enoyl-[acyl-carrier-protein] reductase 1, mitochondrial"/>
    <property type="match status" value="1"/>
</dbReference>
<evidence type="ECO:0000256" key="7">
    <source>
        <dbReference type="ARBA" id="ARBA00023002"/>
    </source>
</evidence>
<keyword evidence="3" id="KW-0444">Lipid biosynthesis</keyword>
<evidence type="ECO:0000259" key="13">
    <source>
        <dbReference type="SMART" id="SM00829"/>
    </source>
</evidence>
<evidence type="ECO:0000256" key="3">
    <source>
        <dbReference type="ARBA" id="ARBA00022516"/>
    </source>
</evidence>
<evidence type="ECO:0000256" key="8">
    <source>
        <dbReference type="ARBA" id="ARBA00023098"/>
    </source>
</evidence>
<dbReference type="Gene3D" id="3.90.180.10">
    <property type="entry name" value="Medium-chain alcohol dehydrogenases, catalytic domain"/>
    <property type="match status" value="1"/>
</dbReference>
<keyword evidence="5" id="KW-0521">NADP</keyword>
<dbReference type="EC" id="1.3.1.104" evidence="11"/>